<dbReference type="InterPro" id="IPR036249">
    <property type="entry name" value="Thioredoxin-like_sf"/>
</dbReference>
<dbReference type="GO" id="GO:0015035">
    <property type="term" value="F:protein-disulfide reductase activity"/>
    <property type="evidence" value="ECO:0007669"/>
    <property type="project" value="UniProtKB-UniRule"/>
</dbReference>
<dbReference type="Proteomes" id="UP000182373">
    <property type="component" value="Chromosome"/>
</dbReference>
<evidence type="ECO:0000256" key="5">
    <source>
        <dbReference type="ARBA" id="ARBA00023284"/>
    </source>
</evidence>
<dbReference type="InterPro" id="IPR017937">
    <property type="entry name" value="Thioredoxin_CS"/>
</dbReference>
<comment type="similarity">
    <text evidence="1">Belongs to the thioredoxin family.</text>
</comment>
<dbReference type="PANTHER" id="PTHR45663">
    <property type="entry name" value="GEO12009P1"/>
    <property type="match status" value="1"/>
</dbReference>
<dbReference type="SUPFAM" id="SSF52833">
    <property type="entry name" value="Thioredoxin-like"/>
    <property type="match status" value="1"/>
</dbReference>
<evidence type="ECO:0000259" key="7">
    <source>
        <dbReference type="PROSITE" id="PS51352"/>
    </source>
</evidence>
<dbReference type="PROSITE" id="PS00194">
    <property type="entry name" value="THIOREDOXIN_1"/>
    <property type="match status" value="1"/>
</dbReference>
<dbReference type="CDD" id="cd02947">
    <property type="entry name" value="TRX_family"/>
    <property type="match status" value="1"/>
</dbReference>
<feature type="domain" description="Thioredoxin" evidence="7">
    <location>
        <begin position="38"/>
        <end position="144"/>
    </location>
</feature>
<keyword evidence="4" id="KW-1015">Disulfide bond</keyword>
<dbReference type="EMBL" id="CP018191">
    <property type="protein sequence ID" value="APH55327.1"/>
    <property type="molecule type" value="Genomic_DNA"/>
</dbReference>
<gene>
    <name evidence="8" type="ORF">GbCGDNIH9_2011</name>
</gene>
<name>A0AAC9KDW6_9PROT</name>
<keyword evidence="3" id="KW-0249">Electron transport</keyword>
<evidence type="ECO:0000256" key="6">
    <source>
        <dbReference type="NCBIfam" id="TIGR01068"/>
    </source>
</evidence>
<dbReference type="NCBIfam" id="NF006898">
    <property type="entry name" value="PRK09381.1"/>
    <property type="match status" value="1"/>
</dbReference>
<dbReference type="AlphaFoldDB" id="A0AAC9KDW6"/>
<keyword evidence="5" id="KW-0676">Redox-active center</keyword>
<dbReference type="PRINTS" id="PR00421">
    <property type="entry name" value="THIOREDOXIN"/>
</dbReference>
<dbReference type="NCBIfam" id="TIGR01068">
    <property type="entry name" value="thioredoxin"/>
    <property type="match status" value="1"/>
</dbReference>
<protein>
    <recommendedName>
        <fullName evidence="6">Thioredoxin</fullName>
    </recommendedName>
</protein>
<evidence type="ECO:0000256" key="4">
    <source>
        <dbReference type="ARBA" id="ARBA00023157"/>
    </source>
</evidence>
<evidence type="ECO:0000256" key="1">
    <source>
        <dbReference type="ARBA" id="ARBA00008987"/>
    </source>
</evidence>
<evidence type="ECO:0000256" key="2">
    <source>
        <dbReference type="ARBA" id="ARBA00022448"/>
    </source>
</evidence>
<dbReference type="PANTHER" id="PTHR45663:SF11">
    <property type="entry name" value="GEO12009P1"/>
    <property type="match status" value="1"/>
</dbReference>
<dbReference type="InterPro" id="IPR005746">
    <property type="entry name" value="Thioredoxin"/>
</dbReference>
<evidence type="ECO:0000313" key="9">
    <source>
        <dbReference type="Proteomes" id="UP000182373"/>
    </source>
</evidence>
<dbReference type="Gene3D" id="3.40.30.10">
    <property type="entry name" value="Glutaredoxin"/>
    <property type="match status" value="1"/>
</dbReference>
<proteinExistence type="inferred from homology"/>
<accession>A0AAC9KDW6</accession>
<dbReference type="InterPro" id="IPR013766">
    <property type="entry name" value="Thioredoxin_domain"/>
</dbReference>
<organism evidence="8 9">
    <name type="scientific">Granulibacter bethesdensis</name>
    <dbReference type="NCBI Taxonomy" id="364410"/>
    <lineage>
        <taxon>Bacteria</taxon>
        <taxon>Pseudomonadati</taxon>
        <taxon>Pseudomonadota</taxon>
        <taxon>Alphaproteobacteria</taxon>
        <taxon>Acetobacterales</taxon>
        <taxon>Acetobacteraceae</taxon>
        <taxon>Granulibacter</taxon>
    </lineage>
</organism>
<sequence>MIKPGTCPTCLLSCPSTNRIPSDKAATGSMIEKRLPMSEHTKPVTDATFETDVLGASGPVLVDFWAEWCGPCRMIAPALEEVAAENTGKLTVAKVNIDENPDSPNRYGVTGIPTLILFKDGQPIAKQVGALPKSALKQWVSGNI</sequence>
<dbReference type="FunFam" id="3.40.30.10:FF:000001">
    <property type="entry name" value="Thioredoxin"/>
    <property type="match status" value="1"/>
</dbReference>
<evidence type="ECO:0000313" key="8">
    <source>
        <dbReference type="EMBL" id="APH55327.1"/>
    </source>
</evidence>
<dbReference type="PROSITE" id="PS51352">
    <property type="entry name" value="THIOREDOXIN_2"/>
    <property type="match status" value="1"/>
</dbReference>
<dbReference type="GO" id="GO:0045454">
    <property type="term" value="P:cell redox homeostasis"/>
    <property type="evidence" value="ECO:0007669"/>
    <property type="project" value="TreeGrafter"/>
</dbReference>
<dbReference type="GO" id="GO:0005829">
    <property type="term" value="C:cytosol"/>
    <property type="evidence" value="ECO:0007669"/>
    <property type="project" value="TreeGrafter"/>
</dbReference>
<evidence type="ECO:0000256" key="3">
    <source>
        <dbReference type="ARBA" id="ARBA00022982"/>
    </source>
</evidence>
<keyword evidence="2" id="KW-0813">Transport</keyword>
<dbReference type="Pfam" id="PF00085">
    <property type="entry name" value="Thioredoxin"/>
    <property type="match status" value="1"/>
</dbReference>
<reference evidence="9" key="1">
    <citation type="submission" date="2016-11" db="EMBL/GenBank/DDBJ databases">
        <title>Comparative genomic and phenotypic analysis of Granulibacter bethesdensis clinical isolates from patients with chronic granulomatous disease.</title>
        <authorList>
            <person name="Zarember K.A."/>
            <person name="Porcella S.F."/>
            <person name="Chu J."/>
            <person name="Ding L."/>
            <person name="Dahlstrom E."/>
            <person name="Barbian K."/>
            <person name="Martens C."/>
            <person name="Sykora L."/>
            <person name="Kramer S."/>
            <person name="Pettinato A.M."/>
            <person name="Hong H."/>
            <person name="Wald G."/>
            <person name="Berg L.J."/>
            <person name="Rogge L.S."/>
            <person name="Greenberg D.E."/>
            <person name="Falcone E.L."/>
            <person name="Neves J.F."/>
            <person name="Simoes M.J."/>
            <person name="Casal M."/>
            <person name="Rodriguez-Lopez F.C."/>
            <person name="Zelazny A."/>
            <person name="Gallin J.I."/>
            <person name="Holland S.M."/>
        </authorList>
    </citation>
    <scope>NUCLEOTIDE SEQUENCE [LARGE SCALE GENOMIC DNA]</scope>
    <source>
        <strain evidence="9">NIH9.1</strain>
    </source>
</reference>